<gene>
    <name evidence="3" type="ORF">CQW23_18167</name>
</gene>
<keyword evidence="4" id="KW-1185">Reference proteome</keyword>
<evidence type="ECO:0000259" key="2">
    <source>
        <dbReference type="Pfam" id="PF00646"/>
    </source>
</evidence>
<feature type="domain" description="F-box" evidence="2">
    <location>
        <begin position="37"/>
        <end position="74"/>
    </location>
</feature>
<accession>A0A2G2WFY0</accession>
<name>A0A2G2WFY0_CAPBA</name>
<reference evidence="4" key="2">
    <citation type="journal article" date="2017" name="J. Anim. Genet.">
        <title>Multiple reference genome sequences of hot pepper reveal the massive evolution of plant disease resistance genes by retroduplication.</title>
        <authorList>
            <person name="Kim S."/>
            <person name="Park J."/>
            <person name="Yeom S.-I."/>
            <person name="Kim Y.-M."/>
            <person name="Seo E."/>
            <person name="Kim K.-T."/>
            <person name="Kim M.-S."/>
            <person name="Lee J.M."/>
            <person name="Cheong K."/>
            <person name="Shin H.-S."/>
            <person name="Kim S.-B."/>
            <person name="Han K."/>
            <person name="Lee J."/>
            <person name="Park M."/>
            <person name="Lee H.-A."/>
            <person name="Lee H.-Y."/>
            <person name="Lee Y."/>
            <person name="Oh S."/>
            <person name="Lee J.H."/>
            <person name="Choi E."/>
            <person name="Choi E."/>
            <person name="Lee S.E."/>
            <person name="Jeon J."/>
            <person name="Kim H."/>
            <person name="Choi G."/>
            <person name="Song H."/>
            <person name="Lee J."/>
            <person name="Lee S.-C."/>
            <person name="Kwon J.-K."/>
            <person name="Lee H.-Y."/>
            <person name="Koo N."/>
            <person name="Hong Y."/>
            <person name="Kim R.W."/>
            <person name="Kang W.-H."/>
            <person name="Huh J.H."/>
            <person name="Kang B.-C."/>
            <person name="Yang T.-J."/>
            <person name="Lee Y.-H."/>
            <person name="Bennetzen J.L."/>
            <person name="Choi D."/>
        </authorList>
    </citation>
    <scope>NUCLEOTIDE SEQUENCE [LARGE SCALE GENOMIC DNA]</scope>
    <source>
        <strain evidence="4">cv. PBC81</strain>
    </source>
</reference>
<dbReference type="Pfam" id="PF00646">
    <property type="entry name" value="F-box"/>
    <property type="match status" value="1"/>
</dbReference>
<feature type="compositionally biased region" description="Gly residues" evidence="1">
    <location>
        <begin position="14"/>
        <end position="28"/>
    </location>
</feature>
<evidence type="ECO:0000313" key="3">
    <source>
        <dbReference type="EMBL" id="PHT44142.1"/>
    </source>
</evidence>
<dbReference type="AlphaFoldDB" id="A0A2G2WFY0"/>
<feature type="region of interest" description="Disordered" evidence="1">
    <location>
        <begin position="1"/>
        <end position="35"/>
    </location>
</feature>
<dbReference type="EMBL" id="MLFT02000007">
    <property type="protein sequence ID" value="PHT44142.1"/>
    <property type="molecule type" value="Genomic_DNA"/>
</dbReference>
<protein>
    <recommendedName>
        <fullName evidence="2">F-box domain-containing protein</fullName>
    </recommendedName>
</protein>
<organism evidence="3 4">
    <name type="scientific">Capsicum baccatum</name>
    <name type="common">Peruvian pepper</name>
    <dbReference type="NCBI Taxonomy" id="33114"/>
    <lineage>
        <taxon>Eukaryota</taxon>
        <taxon>Viridiplantae</taxon>
        <taxon>Streptophyta</taxon>
        <taxon>Embryophyta</taxon>
        <taxon>Tracheophyta</taxon>
        <taxon>Spermatophyta</taxon>
        <taxon>Magnoliopsida</taxon>
        <taxon>eudicotyledons</taxon>
        <taxon>Gunneridae</taxon>
        <taxon>Pentapetalae</taxon>
        <taxon>asterids</taxon>
        <taxon>lamiids</taxon>
        <taxon>Solanales</taxon>
        <taxon>Solanaceae</taxon>
        <taxon>Solanoideae</taxon>
        <taxon>Capsiceae</taxon>
        <taxon>Capsicum</taxon>
    </lineage>
</organism>
<proteinExistence type="predicted"/>
<reference evidence="3 4" key="1">
    <citation type="journal article" date="2017" name="Genome Biol.">
        <title>New reference genome sequences of hot pepper reveal the massive evolution of plant disease-resistance genes by retroduplication.</title>
        <authorList>
            <person name="Kim S."/>
            <person name="Park J."/>
            <person name="Yeom S.I."/>
            <person name="Kim Y.M."/>
            <person name="Seo E."/>
            <person name="Kim K.T."/>
            <person name="Kim M.S."/>
            <person name="Lee J.M."/>
            <person name="Cheong K."/>
            <person name="Shin H.S."/>
            <person name="Kim S.B."/>
            <person name="Han K."/>
            <person name="Lee J."/>
            <person name="Park M."/>
            <person name="Lee H.A."/>
            <person name="Lee H.Y."/>
            <person name="Lee Y."/>
            <person name="Oh S."/>
            <person name="Lee J.H."/>
            <person name="Choi E."/>
            <person name="Choi E."/>
            <person name="Lee S.E."/>
            <person name="Jeon J."/>
            <person name="Kim H."/>
            <person name="Choi G."/>
            <person name="Song H."/>
            <person name="Lee J."/>
            <person name="Lee S.C."/>
            <person name="Kwon J.K."/>
            <person name="Lee H.Y."/>
            <person name="Koo N."/>
            <person name="Hong Y."/>
            <person name="Kim R.W."/>
            <person name="Kang W.H."/>
            <person name="Huh J.H."/>
            <person name="Kang B.C."/>
            <person name="Yang T.J."/>
            <person name="Lee Y.H."/>
            <person name="Bennetzen J.L."/>
            <person name="Choi D."/>
        </authorList>
    </citation>
    <scope>NUCLEOTIDE SEQUENCE [LARGE SCALE GENOMIC DNA]</scope>
    <source>
        <strain evidence="4">cv. PBC81</strain>
    </source>
</reference>
<dbReference type="InterPro" id="IPR001810">
    <property type="entry name" value="F-box_dom"/>
</dbReference>
<evidence type="ECO:0000313" key="4">
    <source>
        <dbReference type="Proteomes" id="UP000224567"/>
    </source>
</evidence>
<dbReference type="Proteomes" id="UP000224567">
    <property type="component" value="Unassembled WGS sequence"/>
</dbReference>
<evidence type="ECO:0000256" key="1">
    <source>
        <dbReference type="SAM" id="MobiDB-lite"/>
    </source>
</evidence>
<sequence length="107" mass="11144">MDGNSKPHHTGEEVAGGSGGDEGGGGSSKGYFEPSMDRFPEHIKIKALEKMDLSSLCTFACVSPIFNSAVTHLPSVSSSDLSPDEGSEAEMVRLCDEEGHGCPSAEV</sequence>
<comment type="caution">
    <text evidence="3">The sequence shown here is derived from an EMBL/GenBank/DDBJ whole genome shotgun (WGS) entry which is preliminary data.</text>
</comment>